<proteinExistence type="predicted"/>
<organism evidence="1 2">
    <name type="scientific">Gordonia humi</name>
    <dbReference type="NCBI Taxonomy" id="686429"/>
    <lineage>
        <taxon>Bacteria</taxon>
        <taxon>Bacillati</taxon>
        <taxon>Actinomycetota</taxon>
        <taxon>Actinomycetes</taxon>
        <taxon>Mycobacteriales</taxon>
        <taxon>Gordoniaceae</taxon>
        <taxon>Gordonia</taxon>
    </lineage>
</organism>
<keyword evidence="2" id="KW-1185">Reference proteome</keyword>
<protein>
    <submittedName>
        <fullName evidence="1">Putative transcriptional regulator</fullName>
    </submittedName>
</protein>
<reference evidence="1 2" key="1">
    <citation type="submission" date="2020-08" db="EMBL/GenBank/DDBJ databases">
        <title>Sequencing the genomes of 1000 actinobacteria strains.</title>
        <authorList>
            <person name="Klenk H.-P."/>
        </authorList>
    </citation>
    <scope>NUCLEOTIDE SEQUENCE [LARGE SCALE GENOMIC DNA]</scope>
    <source>
        <strain evidence="1 2">DSM 45298</strain>
    </source>
</reference>
<gene>
    <name evidence="1" type="ORF">BKA16_000617</name>
</gene>
<evidence type="ECO:0000313" key="2">
    <source>
        <dbReference type="Proteomes" id="UP000551501"/>
    </source>
</evidence>
<dbReference type="AlphaFoldDB" id="A0A840EMP2"/>
<accession>A0A840EMP2</accession>
<dbReference type="EMBL" id="JACIFP010000001">
    <property type="protein sequence ID" value="MBB4134065.1"/>
    <property type="molecule type" value="Genomic_DNA"/>
</dbReference>
<comment type="caution">
    <text evidence="1">The sequence shown here is derived from an EMBL/GenBank/DDBJ whole genome shotgun (WGS) entry which is preliminary data.</text>
</comment>
<name>A0A840EMP2_9ACTN</name>
<sequence length="50" mass="5305">MTVAEVAAMLGTTTRAVRRRLRDAGIRPGAGGYVLAQYDVDAITGCQPVR</sequence>
<evidence type="ECO:0000313" key="1">
    <source>
        <dbReference type="EMBL" id="MBB4134065.1"/>
    </source>
</evidence>
<dbReference type="Proteomes" id="UP000551501">
    <property type="component" value="Unassembled WGS sequence"/>
</dbReference>